<accession>A0ABR9LS23</accession>
<dbReference type="EMBL" id="JADBEK010000001">
    <property type="protein sequence ID" value="MBE1583442.1"/>
    <property type="molecule type" value="Genomic_DNA"/>
</dbReference>
<evidence type="ECO:0000313" key="5">
    <source>
        <dbReference type="Proteomes" id="UP000633509"/>
    </source>
</evidence>
<dbReference type="InterPro" id="IPR036866">
    <property type="entry name" value="RibonucZ/Hydroxyglut_hydro"/>
</dbReference>
<dbReference type="PANTHER" id="PTHR43084">
    <property type="entry name" value="PERSULFIDE DIOXYGENASE ETHE1"/>
    <property type="match status" value="1"/>
</dbReference>
<proteinExistence type="predicted"/>
<dbReference type="SMART" id="SM00450">
    <property type="entry name" value="RHOD"/>
    <property type="match status" value="1"/>
</dbReference>
<evidence type="ECO:0000256" key="1">
    <source>
        <dbReference type="ARBA" id="ARBA00022723"/>
    </source>
</evidence>
<feature type="domain" description="Rhodanese" evidence="3">
    <location>
        <begin position="262"/>
        <end position="353"/>
    </location>
</feature>
<dbReference type="InterPro" id="IPR001279">
    <property type="entry name" value="Metallo-B-lactamas"/>
</dbReference>
<name>A0ABR9LS23_9ACTN</name>
<dbReference type="Proteomes" id="UP000633509">
    <property type="component" value="Unassembled WGS sequence"/>
</dbReference>
<sequence>MTIQVEVIETSSLGDRSYLAHDGHVAVVIDPQRDIDRVLAVAGRLGVRVSHVVETHLHNDYVSGGLALARVTGAAYLVGGAEEVGFDRVPVADGDRIAVSERMWLDAVGTPGHTFHHLSYVLAGPDGPEGVFTGGSLLFGGTGRTDLLGAEHARTLARHQHASARRLSALLPDGARLWPTHGFGSFCAATQSDTSASTIGREKDVNPVLRMEADDFVAHLLEGLDAFPAYYAHMGARNAAGAEPIDLTPARPADSAELLARLRAGEWVVDLRSRKAFADRHLAGTLSFGLDGPMATWLGWLAPWGTPLTLLGESAEQVAAAQRELARIGIDRPAAAATGSVEQWAGHDQGLIAELATASFADLAAARTSEPPTARASDPAAARTSEPATSRVGEPTTSPAGEPAGGPLVLDVRMGNEWRAGHVAGAVHIPLPELPGRLAEVPEGTVWVHCGTGYRAAAAASLLARSGRQVVHIDDAYSHAADAGLPITAPDEEPS</sequence>
<dbReference type="SMART" id="SM00849">
    <property type="entry name" value="Lactamase_B"/>
    <property type="match status" value="1"/>
</dbReference>
<keyword evidence="5" id="KW-1185">Reference proteome</keyword>
<protein>
    <submittedName>
        <fullName evidence="4">Glyoxylase-like metal-dependent hydrolase (Beta-lactamase superfamily II)/rhodanese-related sulfurtransferase</fullName>
    </submittedName>
</protein>
<comment type="caution">
    <text evidence="4">The sequence shown here is derived from an EMBL/GenBank/DDBJ whole genome shotgun (WGS) entry which is preliminary data.</text>
</comment>
<dbReference type="Gene3D" id="3.40.250.10">
    <property type="entry name" value="Rhodanese-like domain"/>
    <property type="match status" value="2"/>
</dbReference>
<dbReference type="PANTHER" id="PTHR43084:SF1">
    <property type="entry name" value="PERSULFIDE DIOXYGENASE ETHE1, MITOCHONDRIAL"/>
    <property type="match status" value="1"/>
</dbReference>
<dbReference type="Gene3D" id="3.60.15.10">
    <property type="entry name" value="Ribonuclease Z/Hydroxyacylglutathione hydrolase-like"/>
    <property type="match status" value="1"/>
</dbReference>
<dbReference type="InterPro" id="IPR051682">
    <property type="entry name" value="Mito_Persulfide_Diox"/>
</dbReference>
<dbReference type="SUPFAM" id="SSF56281">
    <property type="entry name" value="Metallo-hydrolase/oxidoreductase"/>
    <property type="match status" value="1"/>
</dbReference>
<dbReference type="InterPro" id="IPR044528">
    <property type="entry name" value="POD-like_MBL-fold"/>
</dbReference>
<dbReference type="CDD" id="cd07724">
    <property type="entry name" value="POD-like_MBL-fold"/>
    <property type="match status" value="1"/>
</dbReference>
<dbReference type="PROSITE" id="PS50206">
    <property type="entry name" value="RHODANESE_3"/>
    <property type="match status" value="2"/>
</dbReference>
<feature type="domain" description="Rhodanese" evidence="3">
    <location>
        <begin position="403"/>
        <end position="489"/>
    </location>
</feature>
<keyword evidence="1" id="KW-0479">Metal-binding</keyword>
<dbReference type="CDD" id="cd00158">
    <property type="entry name" value="RHOD"/>
    <property type="match status" value="1"/>
</dbReference>
<evidence type="ECO:0000313" key="4">
    <source>
        <dbReference type="EMBL" id="MBE1583442.1"/>
    </source>
</evidence>
<gene>
    <name evidence="4" type="ORF">H4W80_001700</name>
</gene>
<dbReference type="Pfam" id="PF00581">
    <property type="entry name" value="Rhodanese"/>
    <property type="match status" value="1"/>
</dbReference>
<evidence type="ECO:0000259" key="3">
    <source>
        <dbReference type="PROSITE" id="PS50206"/>
    </source>
</evidence>
<evidence type="ECO:0000256" key="2">
    <source>
        <dbReference type="SAM" id="MobiDB-lite"/>
    </source>
</evidence>
<dbReference type="InterPro" id="IPR036873">
    <property type="entry name" value="Rhodanese-like_dom_sf"/>
</dbReference>
<feature type="region of interest" description="Disordered" evidence="2">
    <location>
        <begin position="366"/>
        <end position="409"/>
    </location>
</feature>
<reference evidence="4 5" key="1">
    <citation type="submission" date="2020-10" db="EMBL/GenBank/DDBJ databases">
        <title>Sequencing the genomes of 1000 actinobacteria strains.</title>
        <authorList>
            <person name="Klenk H.-P."/>
        </authorList>
    </citation>
    <scope>NUCLEOTIDE SEQUENCE [LARGE SCALE GENOMIC DNA]</scope>
    <source>
        <strain evidence="4 5">DSM 43173</strain>
    </source>
</reference>
<dbReference type="SUPFAM" id="SSF52821">
    <property type="entry name" value="Rhodanese/Cell cycle control phosphatase"/>
    <property type="match status" value="2"/>
</dbReference>
<dbReference type="RefSeq" id="WP_192784534.1">
    <property type="nucleotide sequence ID" value="NZ_JADBEK010000001.1"/>
</dbReference>
<organism evidence="4 5">
    <name type="scientific">Nonomuraea angiospora</name>
    <dbReference type="NCBI Taxonomy" id="46172"/>
    <lineage>
        <taxon>Bacteria</taxon>
        <taxon>Bacillati</taxon>
        <taxon>Actinomycetota</taxon>
        <taxon>Actinomycetes</taxon>
        <taxon>Streptosporangiales</taxon>
        <taxon>Streptosporangiaceae</taxon>
        <taxon>Nonomuraea</taxon>
    </lineage>
</organism>
<dbReference type="InterPro" id="IPR001763">
    <property type="entry name" value="Rhodanese-like_dom"/>
</dbReference>